<dbReference type="PANTHER" id="PTHR43394">
    <property type="entry name" value="ATP-DEPENDENT PERMEASE MDL1, MITOCHONDRIAL"/>
    <property type="match status" value="1"/>
</dbReference>
<dbReference type="EMBL" id="CAJOBI010020379">
    <property type="protein sequence ID" value="CAF4212425.1"/>
    <property type="molecule type" value="Genomic_DNA"/>
</dbReference>
<comment type="caution">
    <text evidence="1">The sequence shown here is derived from an EMBL/GenBank/DDBJ whole genome shotgun (WGS) entry which is preliminary data.</text>
</comment>
<protein>
    <recommendedName>
        <fullName evidence="3">p-glycoprotein</fullName>
    </recommendedName>
</protein>
<dbReference type="InterPro" id="IPR039421">
    <property type="entry name" value="Type_1_exporter"/>
</dbReference>
<evidence type="ECO:0008006" key="3">
    <source>
        <dbReference type="Google" id="ProtNLM"/>
    </source>
</evidence>
<organism evidence="1 2">
    <name type="scientific">Rotaria magnacalcarata</name>
    <dbReference type="NCBI Taxonomy" id="392030"/>
    <lineage>
        <taxon>Eukaryota</taxon>
        <taxon>Metazoa</taxon>
        <taxon>Spiralia</taxon>
        <taxon>Gnathifera</taxon>
        <taxon>Rotifera</taxon>
        <taxon>Eurotatoria</taxon>
        <taxon>Bdelloidea</taxon>
        <taxon>Philodinida</taxon>
        <taxon>Philodinidae</taxon>
        <taxon>Rotaria</taxon>
    </lineage>
</organism>
<dbReference type="Proteomes" id="UP000676336">
    <property type="component" value="Unassembled WGS sequence"/>
</dbReference>
<accession>A0A8S2S9S3</accession>
<proteinExistence type="predicted"/>
<evidence type="ECO:0000313" key="1">
    <source>
        <dbReference type="EMBL" id="CAF4212425.1"/>
    </source>
</evidence>
<dbReference type="PANTHER" id="PTHR43394:SF1">
    <property type="entry name" value="ATP-BINDING CASSETTE SUB-FAMILY B MEMBER 10, MITOCHONDRIAL"/>
    <property type="match status" value="1"/>
</dbReference>
<dbReference type="InterPro" id="IPR027417">
    <property type="entry name" value="P-loop_NTPase"/>
</dbReference>
<evidence type="ECO:0000313" key="2">
    <source>
        <dbReference type="Proteomes" id="UP000676336"/>
    </source>
</evidence>
<dbReference type="SUPFAM" id="SSF52540">
    <property type="entry name" value="P-loop containing nucleoside triphosphate hydrolases"/>
    <property type="match status" value="1"/>
</dbReference>
<feature type="non-terminal residue" evidence="1">
    <location>
        <position position="1"/>
    </location>
</feature>
<feature type="non-terminal residue" evidence="1">
    <location>
        <position position="94"/>
    </location>
</feature>
<dbReference type="Gene3D" id="3.40.50.300">
    <property type="entry name" value="P-loop containing nucleotide triphosphate hydrolases"/>
    <property type="match status" value="1"/>
</dbReference>
<reference evidence="1" key="1">
    <citation type="submission" date="2021-02" db="EMBL/GenBank/DDBJ databases">
        <authorList>
            <person name="Nowell W R."/>
        </authorList>
    </citation>
    <scope>NUCLEOTIDE SEQUENCE</scope>
</reference>
<sequence length="94" mass="10720">PRILLLDEATAALDSESEHQLQKVIEEASTDRTTIVIAHRLSTIRNADNIIVFDCGCIVETGTHEFLMKRKGKYYELVQNQLIDDQIDTMSEEQ</sequence>
<gene>
    <name evidence="1" type="ORF">SMN809_LOCUS22370</name>
</gene>
<dbReference type="AlphaFoldDB" id="A0A8S2S9S3"/>
<dbReference type="GO" id="GO:0015421">
    <property type="term" value="F:ABC-type oligopeptide transporter activity"/>
    <property type="evidence" value="ECO:0007669"/>
    <property type="project" value="TreeGrafter"/>
</dbReference>
<name>A0A8S2S9S3_9BILA</name>